<dbReference type="PANTHER" id="PTHR11439">
    <property type="entry name" value="GAG-POL-RELATED RETROTRANSPOSON"/>
    <property type="match status" value="1"/>
</dbReference>
<reference evidence="4" key="1">
    <citation type="journal article" date="2019" name="Sci. Rep.">
        <title>Draft genome of Tanacetum cinerariifolium, the natural source of mosquito coil.</title>
        <authorList>
            <person name="Yamashiro T."/>
            <person name="Shiraishi A."/>
            <person name="Satake H."/>
            <person name="Nakayama K."/>
        </authorList>
    </citation>
    <scope>NUCLEOTIDE SEQUENCE</scope>
</reference>
<feature type="compositionally biased region" description="Basic and acidic residues" evidence="2">
    <location>
        <begin position="1424"/>
        <end position="1438"/>
    </location>
</feature>
<feature type="compositionally biased region" description="Polar residues" evidence="2">
    <location>
        <begin position="2256"/>
        <end position="2273"/>
    </location>
</feature>
<sequence length="2622" mass="294828">MIIMMVTSLKPLTYTTSSSNNTTNASYCFIHQTSYPKEGEYDIWAMKMEHYLSHTYYPIWKVIHNGNGPISVITYTNRMIKVLPPKTNKEVVAQERERKAMTNLLMALPEDHLAKFHKMADAKEMIKKFHKRTGRKLQFDTKDPIGFDKTKVECFNCHKMRHFARDCKAKGNQDSRRRDAGYNGNKARDNGRRPAYQDDSKALVTIDGEDIDWSGHVVEDTQNYAMMAYSSSNSGSDNESVFMNKENDLENTSVNDRYAKGMHAVPSPMTGNYIPSGPDVEIDYSKFTYGPKQTLVDELDAKTCENPSCESDSSVETTTSIPAPVKNAPKIACEPKVWTDAPIIEEYESDSDDDSVSNVQKDKERPSFAFTEYVKPVKTFREHVKESGTPNHYPKVEKKDRNGPTRKGLGYAFTRKACFVCGSFSHLIRDCDFHEKRMAKQADLTKSKNKDDPHKALKDKGIIDIRCSRHMIGNKAHLADYQEFKGSFVAFGGSNERITGKGKIKAGRQHNMYGFNLKNIEPFGDLACLFAKASIDESKKWHRRLGHKGKQHKASREAEIVSSVNQPLQILHMALFGPTSIRSINHKTYCLVITDGFSKFDGKSALGFLVRYSLNSKAFKVYNLETKRVEENLHVNFLENKPNVAREGQAWMFDLDYLTNSMNYNHVSIENQANKSVRPKEANNSAGTQDIDDQSENSEGIDLHDEHFVLHIWSAYSTTVKSLGEKIKIPLITPNSTIGPSSVINDGEASYPDDPLMHHLEDIYASLSEGIFTDSSYDDEGVVTDFNNLETTMNVSRTPTTRIHTIHPKTQIFRDPLLAVQTRSKVNKNSKASALNLKRSLKHWKMKVRLMLCKRNYCSSRFRRQEEGIDYDEVFSLMARIESISIFLAFASYMGFIVYQMDVTSAFLYGTIDEEIRIEKYFLMTDYSLWEVILNGDSHVPTRVVDGVLQPVAPKTAEQRLARKTLLKQQYENFIGSSSERNKPNLEEQSLDDLFNSLKIYEVEVKSSSSASTTTQNIAFESSSNTDSTNELVSAAASVSAYSSPQLDNDDLKKIDADDLKEIDLKWQMAMLTMRARRFLQRTERNLGANGPTSMGFDMSKVECYNYHRKGHFARECRYQSGNGYHVVPPPYIGTFIPPKPDLVFNNAANDVETDYPAFNVKLSPTKPDQDLSHTVRPSAPIIEDWVSDLEDESETKTSQNVPSFVQPTEQTNSPPRRHINHSPSPKANNSHPKVIAIKAPMVNVAKGNLQHALNEKGVIDSGCSRYMTGNMSYPSDFEEINGGYVAFGGNPKGGKISGKDSLGKFNRKVDEGFLVGYSVSSKAFRVFNSRTRIVQETLHVNFLENKPNVTGSGPTWLFDIDTLTKTMNYQPVTIGNQSNLSVCVQEQFHAEKAGEESDQQYVLFPVWSSSFTNPQNTDGDAAFDEKEPKFDEKKPESEVNVSPSSSAYPLNAAASPTHRKFSCIYTSQLPDGPDMLELEDITHSDDKDDVGAEAVFNNLETSITVSPIPTTRVHKDHTMIQIIGDLSSATQTRSMTRVAKDQDVKSAFLYETIEEEVYVYQPPGFEDLNHPDKVYKLVTALYGLHQAPKAWYETLANYLLENGFQRGKIDQTSFIKREKELCKAFEKLMKDKFKMSSMGELTFFLGLQVKQKKDRIFISQDKYVAKILRKFRLTDVKSASTPTDTEKPLMKDPDGKDVDVRTYRSMIGSLMYLTSSRPDIMFAVCACAHFQVSPKASHLHAVKRFFRYLKGKLRLGFWYPKDSPFDLVAYSDSDYQIVMATSSTEAEYVVAASCCVVLTGMESLKRMLHVTNILSAGYLTAPHMVLNLPCLTHIKNWLVQIKRSLAYFTAVSSKVYAICSIKYALTVNPNIYVSCIKQFWTTVAVKKVNDVTRLQALVNKKKVVVTEAIIRDALRLDDAKGVKSLPNEEIFAELARMGYEKPSTKLTFYKAFFSSQWKFLIYTILQCMNAKRTSWNEFRSSMASAVICLSLGKGFSGVETPLFESMIVEQQVAEGDDDEVQGEDVNVASVVTEGVVNAADDVVPTADVNLFQKSNRFINDLLFKPPRWGYDPGKLRATPDLLTRSLEDWEVSSLQCMQRRFTRREKDSFMSKGIKQSSWEMLLPKLSLSLKEITPQLSFNNLAIQQARCVIDSLFDSNKNLYDFQDSPDDEEDIKSNHEYLNDIEEEYQARALLAKSKSKQIPTQKNKILGIDQLTEDTSNFRPKDLVFVKSLADNPVVSITGSNKPKLSKAEDSTLSNHDTGKVPSNESQRNITDHSVVVYDFLATDYDSSDESSVCSTLLPLLKKLTGSEPVSGPKTIKLILKSKSTLKAETLKGITINEPSSAPATGNKSSLVSKTNSSSAAFTRSPIQYKEYLSEFWYSANALDNSKVSFLIPTNGIYRVLGVNTFRKSIGTHYLSHSSDYMDILSIDIVRPWFSTIGYREEVYAKGTLKKSLLPPRWKLLMAKIIKCLGGKTREKPMAFKAPKPSSNAERVPQGTMPGAKPGHKKHSTSKQLLVSSSETPASTLVVAEMHKEDMQATGDPTSLGVTSEARVNPQLSSGRSNSAKTSEEIKFGAIKLEDLAKLVPNVKVDFKDPNTIEDDPIIVVDDSEEDEEDKNK</sequence>
<dbReference type="InterPro" id="IPR001878">
    <property type="entry name" value="Znf_CCHC"/>
</dbReference>
<dbReference type="InterPro" id="IPR013103">
    <property type="entry name" value="RVT_2"/>
</dbReference>
<dbReference type="InterPro" id="IPR057670">
    <property type="entry name" value="SH3_retrovirus"/>
</dbReference>
<feature type="compositionally biased region" description="Polar residues" evidence="2">
    <location>
        <begin position="2559"/>
        <end position="2570"/>
    </location>
</feature>
<keyword evidence="1" id="KW-0863">Zinc-finger</keyword>
<feature type="compositionally biased region" description="Polar residues" evidence="2">
    <location>
        <begin position="1222"/>
        <end position="1231"/>
    </location>
</feature>
<feature type="domain" description="CCHC-type" evidence="3">
    <location>
        <begin position="154"/>
        <end position="168"/>
    </location>
</feature>
<dbReference type="EMBL" id="BKCJ010004237">
    <property type="protein sequence ID" value="GEU59824.1"/>
    <property type="molecule type" value="Genomic_DNA"/>
</dbReference>
<dbReference type="PROSITE" id="PS50158">
    <property type="entry name" value="ZF_CCHC"/>
    <property type="match status" value="1"/>
</dbReference>
<dbReference type="GO" id="GO:0008270">
    <property type="term" value="F:zinc ion binding"/>
    <property type="evidence" value="ECO:0007669"/>
    <property type="project" value="UniProtKB-KW"/>
</dbReference>
<proteinExistence type="predicted"/>
<feature type="region of interest" description="Disordered" evidence="2">
    <location>
        <begin position="1415"/>
        <end position="1452"/>
    </location>
</feature>
<keyword evidence="1" id="KW-0862">Zinc</keyword>
<feature type="region of interest" description="Disordered" evidence="2">
    <location>
        <begin position="2481"/>
        <end position="2523"/>
    </location>
</feature>
<comment type="caution">
    <text evidence="4">The sequence shown here is derived from an EMBL/GenBank/DDBJ whole genome shotgun (WGS) entry which is preliminary data.</text>
</comment>
<evidence type="ECO:0000256" key="1">
    <source>
        <dbReference type="PROSITE-ProRule" id="PRU00047"/>
    </source>
</evidence>
<dbReference type="SUPFAM" id="SSF56672">
    <property type="entry name" value="DNA/RNA polymerases"/>
    <property type="match status" value="1"/>
</dbReference>
<dbReference type="Pfam" id="PF25597">
    <property type="entry name" value="SH3_retrovirus"/>
    <property type="match status" value="2"/>
</dbReference>
<feature type="compositionally biased region" description="Acidic residues" evidence="2">
    <location>
        <begin position="2601"/>
        <end position="2622"/>
    </location>
</feature>
<accession>A0A6L2LHV7</accession>
<feature type="region of interest" description="Disordered" evidence="2">
    <location>
        <begin position="1190"/>
        <end position="1231"/>
    </location>
</feature>
<organism evidence="4">
    <name type="scientific">Tanacetum cinerariifolium</name>
    <name type="common">Dalmatian daisy</name>
    <name type="synonym">Chrysanthemum cinerariifolium</name>
    <dbReference type="NCBI Taxonomy" id="118510"/>
    <lineage>
        <taxon>Eukaryota</taxon>
        <taxon>Viridiplantae</taxon>
        <taxon>Streptophyta</taxon>
        <taxon>Embryophyta</taxon>
        <taxon>Tracheophyta</taxon>
        <taxon>Spermatophyta</taxon>
        <taxon>Magnoliopsida</taxon>
        <taxon>eudicotyledons</taxon>
        <taxon>Gunneridae</taxon>
        <taxon>Pentapetalae</taxon>
        <taxon>asterids</taxon>
        <taxon>campanulids</taxon>
        <taxon>Asterales</taxon>
        <taxon>Asteraceae</taxon>
        <taxon>Asteroideae</taxon>
        <taxon>Anthemideae</taxon>
        <taxon>Anthemidinae</taxon>
        <taxon>Tanacetum</taxon>
    </lineage>
</organism>
<feature type="region of interest" description="Disordered" evidence="2">
    <location>
        <begin position="2540"/>
        <end position="2572"/>
    </location>
</feature>
<evidence type="ECO:0000256" key="2">
    <source>
        <dbReference type="SAM" id="MobiDB-lite"/>
    </source>
</evidence>
<dbReference type="InterPro" id="IPR036875">
    <property type="entry name" value="Znf_CCHC_sf"/>
</dbReference>
<feature type="region of interest" description="Disordered" evidence="2">
    <location>
        <begin position="2596"/>
        <end position="2622"/>
    </location>
</feature>
<dbReference type="InterPro" id="IPR043502">
    <property type="entry name" value="DNA/RNA_pol_sf"/>
</dbReference>
<evidence type="ECO:0000313" key="4">
    <source>
        <dbReference type="EMBL" id="GEU59824.1"/>
    </source>
</evidence>
<dbReference type="SMART" id="SM00343">
    <property type="entry name" value="ZnF_C2HC"/>
    <property type="match status" value="3"/>
</dbReference>
<name>A0A6L2LHV7_TANCI</name>
<feature type="region of interest" description="Disordered" evidence="2">
    <location>
        <begin position="2243"/>
        <end position="2273"/>
    </location>
</feature>
<evidence type="ECO:0000259" key="3">
    <source>
        <dbReference type="PROSITE" id="PS50158"/>
    </source>
</evidence>
<feature type="region of interest" description="Disordered" evidence="2">
    <location>
        <begin position="670"/>
        <end position="698"/>
    </location>
</feature>
<keyword evidence="1" id="KW-0479">Metal-binding</keyword>
<feature type="region of interest" description="Disordered" evidence="2">
    <location>
        <begin position="168"/>
        <end position="195"/>
    </location>
</feature>
<protein>
    <recommendedName>
        <fullName evidence="3">CCHC-type domain-containing protein</fullName>
    </recommendedName>
</protein>
<dbReference type="GO" id="GO:0003676">
    <property type="term" value="F:nucleic acid binding"/>
    <property type="evidence" value="ECO:0007669"/>
    <property type="project" value="InterPro"/>
</dbReference>
<dbReference type="Pfam" id="PF07727">
    <property type="entry name" value="RVT_2"/>
    <property type="match status" value="2"/>
</dbReference>
<feature type="compositionally biased region" description="Polar residues" evidence="2">
    <location>
        <begin position="1197"/>
        <end position="1215"/>
    </location>
</feature>
<dbReference type="SUPFAM" id="SSF57756">
    <property type="entry name" value="Retrovirus zinc finger-like domains"/>
    <property type="match status" value="2"/>
</dbReference>
<dbReference type="PANTHER" id="PTHR11439:SF495">
    <property type="entry name" value="REVERSE TRANSCRIPTASE, RNA-DEPENDENT DNA POLYMERASE-RELATED"/>
    <property type="match status" value="1"/>
</dbReference>
<gene>
    <name evidence="4" type="ORF">Tci_031802</name>
</gene>